<dbReference type="InterPro" id="IPR013094">
    <property type="entry name" value="AB_hydrolase_3"/>
</dbReference>
<proteinExistence type="predicted"/>
<dbReference type="Pfam" id="PF07859">
    <property type="entry name" value="Abhydrolase_3"/>
    <property type="match status" value="1"/>
</dbReference>
<gene>
    <name evidence="2" type="ORF">BD311DRAFT_670055</name>
</gene>
<dbReference type="EMBL" id="ML143464">
    <property type="protein sequence ID" value="TBU25277.1"/>
    <property type="molecule type" value="Genomic_DNA"/>
</dbReference>
<protein>
    <recommendedName>
        <fullName evidence="1">Alpha/beta hydrolase fold-3 domain-containing protein</fullName>
    </recommendedName>
</protein>
<dbReference type="AlphaFoldDB" id="A0A4Q9MF16"/>
<feature type="domain" description="Alpha/beta hydrolase fold-3" evidence="1">
    <location>
        <begin position="2"/>
        <end position="47"/>
    </location>
</feature>
<reference evidence="2" key="1">
    <citation type="submission" date="2019-01" db="EMBL/GenBank/DDBJ databases">
        <title>Draft genome sequences of three monokaryotic isolates of the white-rot basidiomycete fungus Dichomitus squalens.</title>
        <authorList>
            <consortium name="DOE Joint Genome Institute"/>
            <person name="Lopez S.C."/>
            <person name="Andreopoulos B."/>
            <person name="Pangilinan J."/>
            <person name="Lipzen A."/>
            <person name="Riley R."/>
            <person name="Ahrendt S."/>
            <person name="Ng V."/>
            <person name="Barry K."/>
            <person name="Daum C."/>
            <person name="Grigoriev I.V."/>
            <person name="Hilden K.S."/>
            <person name="Makela M.R."/>
            <person name="de Vries R.P."/>
        </authorList>
    </citation>
    <scope>NUCLEOTIDE SEQUENCE [LARGE SCALE GENOMIC DNA]</scope>
    <source>
        <strain evidence="2">OM18370.1</strain>
    </source>
</reference>
<organism evidence="2">
    <name type="scientific">Dichomitus squalens</name>
    <dbReference type="NCBI Taxonomy" id="114155"/>
    <lineage>
        <taxon>Eukaryota</taxon>
        <taxon>Fungi</taxon>
        <taxon>Dikarya</taxon>
        <taxon>Basidiomycota</taxon>
        <taxon>Agaricomycotina</taxon>
        <taxon>Agaricomycetes</taxon>
        <taxon>Polyporales</taxon>
        <taxon>Polyporaceae</taxon>
        <taxon>Dichomitus</taxon>
    </lineage>
</organism>
<evidence type="ECO:0000313" key="2">
    <source>
        <dbReference type="EMBL" id="TBU25277.1"/>
    </source>
</evidence>
<feature type="non-terminal residue" evidence="2">
    <location>
        <position position="1"/>
    </location>
</feature>
<name>A0A4Q9MF16_9APHY</name>
<accession>A0A4Q9MF16</accession>
<dbReference type="InterPro" id="IPR029058">
    <property type="entry name" value="AB_hydrolase_fold"/>
</dbReference>
<dbReference type="GO" id="GO:0016787">
    <property type="term" value="F:hydrolase activity"/>
    <property type="evidence" value="ECO:0007669"/>
    <property type="project" value="InterPro"/>
</dbReference>
<dbReference type="OrthoDB" id="408631at2759"/>
<evidence type="ECO:0000259" key="1">
    <source>
        <dbReference type="Pfam" id="PF07859"/>
    </source>
</evidence>
<dbReference type="Proteomes" id="UP000292957">
    <property type="component" value="Unassembled WGS sequence"/>
</dbReference>
<dbReference type="Gene3D" id="3.40.50.1820">
    <property type="entry name" value="alpha/beta hydrolase"/>
    <property type="match status" value="1"/>
</dbReference>
<dbReference type="SUPFAM" id="SSF53474">
    <property type="entry name" value="alpha/beta-Hydrolases"/>
    <property type="match status" value="1"/>
</dbReference>
<sequence>EGLPPAYVQVMGLDPLRDDGIVYEKTLKAAGVKTRIALYPGVGHGFYYNFPSIKLAELVRQDVVKGLKWLLGRSTE</sequence>